<evidence type="ECO:0000313" key="1">
    <source>
        <dbReference type="EMBL" id="ABN07945.1"/>
    </source>
</evidence>
<evidence type="ECO:0000313" key="2">
    <source>
        <dbReference type="EMBL" id="RHN44163.1"/>
    </source>
</evidence>
<dbReference type="Gramene" id="rna38250">
    <property type="protein sequence ID" value="RHN44163.1"/>
    <property type="gene ID" value="gene38250"/>
</dbReference>
<dbReference type="EMBL" id="PSQE01000007">
    <property type="protein sequence ID" value="RHN44163.1"/>
    <property type="molecule type" value="Genomic_DNA"/>
</dbReference>
<dbReference type="EMBL" id="AC151524">
    <property type="protein sequence ID" value="ABN07945.1"/>
    <property type="molecule type" value="Genomic_DNA"/>
</dbReference>
<organism evidence="1">
    <name type="scientific">Medicago truncatula</name>
    <name type="common">Barrel medic</name>
    <name type="synonym">Medicago tribuloides</name>
    <dbReference type="NCBI Taxonomy" id="3880"/>
    <lineage>
        <taxon>Eukaryota</taxon>
        <taxon>Viridiplantae</taxon>
        <taxon>Streptophyta</taxon>
        <taxon>Embryophyta</taxon>
        <taxon>Tracheophyta</taxon>
        <taxon>Spermatophyta</taxon>
        <taxon>Magnoliopsida</taxon>
        <taxon>eudicotyledons</taxon>
        <taxon>Gunneridae</taxon>
        <taxon>Pentapetalae</taxon>
        <taxon>rosids</taxon>
        <taxon>fabids</taxon>
        <taxon>Fabales</taxon>
        <taxon>Fabaceae</taxon>
        <taxon>Papilionoideae</taxon>
        <taxon>50 kb inversion clade</taxon>
        <taxon>NPAAA clade</taxon>
        <taxon>Hologalegina</taxon>
        <taxon>IRL clade</taxon>
        <taxon>Trifolieae</taxon>
        <taxon>Medicago</taxon>
    </lineage>
</organism>
<dbReference type="ProMEX" id="A2Q2R9"/>
<reference evidence="1" key="1">
    <citation type="submission" date="2004-12" db="EMBL/GenBank/DDBJ databases">
        <authorList>
            <person name="Town C.D."/>
        </authorList>
    </citation>
    <scope>NUCLEOTIDE SEQUENCE</scope>
</reference>
<reference evidence="1" key="2">
    <citation type="submission" date="2007-03" db="EMBL/GenBank/DDBJ databases">
        <authorList>
            <consortium name="The International Medicago Genome Annotation Group"/>
        </authorList>
    </citation>
    <scope>NUCLEOTIDE SEQUENCE</scope>
</reference>
<sequence>MLADFFVCVVEKEADSINDYSFVRTKSQNFFGAMPQWAKPGHFSRTIAKRPHTTT</sequence>
<accession>A2Q2R9</accession>
<reference evidence="2" key="4">
    <citation type="journal article" date="2018" name="Nat. Plants">
        <title>Whole-genome landscape of Medicago truncatula symbiotic genes.</title>
        <authorList>
            <person name="Pecrix Y."/>
            <person name="Gamas P."/>
            <person name="Carrere S."/>
        </authorList>
    </citation>
    <scope>NUCLEOTIDE SEQUENCE</scope>
    <source>
        <tissue evidence="2">Leaves</tissue>
    </source>
</reference>
<gene>
    <name evidence="1" type="ORF">MtrDRAFT_AC151524g37v2</name>
    <name evidence="2" type="ORF">MtrunA17_Chr7g0216421</name>
</gene>
<dbReference type="Proteomes" id="UP000265566">
    <property type="component" value="Chromosome 7"/>
</dbReference>
<dbReference type="AlphaFoldDB" id="A2Q2R9"/>
<reference evidence="3" key="3">
    <citation type="journal article" date="2018" name="Nat. Plants">
        <title>Whole-genome landscape of Medicago truncatula symbiotic genes.</title>
        <authorList>
            <person name="Pecrix Y."/>
            <person name="Staton S.E."/>
            <person name="Sallet E."/>
            <person name="Lelandais-Briere C."/>
            <person name="Moreau S."/>
            <person name="Carrere S."/>
            <person name="Blein T."/>
            <person name="Jardinaud M.F."/>
            <person name="Latrasse D."/>
            <person name="Zouine M."/>
            <person name="Zahm M."/>
            <person name="Kreplak J."/>
            <person name="Mayjonade B."/>
            <person name="Satge C."/>
            <person name="Perez M."/>
            <person name="Cauet S."/>
            <person name="Marande W."/>
            <person name="Chantry-Darmon C."/>
            <person name="Lopez-Roques C."/>
            <person name="Bouchez O."/>
            <person name="Berard A."/>
            <person name="Debelle F."/>
            <person name="Munos S."/>
            <person name="Bendahmane A."/>
            <person name="Berges H."/>
            <person name="Niebel A."/>
            <person name="Buitink J."/>
            <person name="Frugier F."/>
            <person name="Benhamed M."/>
            <person name="Crespi M."/>
            <person name="Gouzy J."/>
            <person name="Gamas P."/>
        </authorList>
    </citation>
    <scope>NUCLEOTIDE SEQUENCE [LARGE SCALE GENOMIC DNA]</scope>
    <source>
        <strain evidence="3">cv. Jemalong A17</strain>
    </source>
</reference>
<proteinExistence type="predicted"/>
<protein>
    <submittedName>
        <fullName evidence="1">Uncharacterized protein</fullName>
    </submittedName>
</protein>
<evidence type="ECO:0000313" key="3">
    <source>
        <dbReference type="Proteomes" id="UP000265566"/>
    </source>
</evidence>
<name>A2Q2R9_MEDTR</name>